<evidence type="ECO:0000256" key="3">
    <source>
        <dbReference type="ARBA" id="ARBA00022741"/>
    </source>
</evidence>
<dbReference type="GO" id="GO:0016887">
    <property type="term" value="F:ATP hydrolysis activity"/>
    <property type="evidence" value="ECO:0007669"/>
    <property type="project" value="InterPro"/>
</dbReference>
<dbReference type="InterPro" id="IPR052156">
    <property type="entry name" value="BCAA_Transport_ATP-bd_LivF"/>
</dbReference>
<evidence type="ECO:0000259" key="6">
    <source>
        <dbReference type="PROSITE" id="PS50893"/>
    </source>
</evidence>
<dbReference type="InterPro" id="IPR003593">
    <property type="entry name" value="AAA+_ATPase"/>
</dbReference>
<evidence type="ECO:0000256" key="4">
    <source>
        <dbReference type="ARBA" id="ARBA00022840"/>
    </source>
</evidence>
<feature type="domain" description="ABC transporter" evidence="6">
    <location>
        <begin position="13"/>
        <end position="246"/>
    </location>
</feature>
<name>A0A0A1DRJ1_NOCSI</name>
<dbReference type="eggNOG" id="COG0410">
    <property type="taxonomic scope" value="Bacteria"/>
</dbReference>
<protein>
    <submittedName>
        <fullName evidence="8">ABC transporter ATP-binding protein</fullName>
    </submittedName>
    <submittedName>
        <fullName evidence="7">Branched-chain amino acid transport ATP-binding protein LivF</fullName>
    </submittedName>
</protein>
<dbReference type="Gene3D" id="3.40.50.300">
    <property type="entry name" value="P-loop containing nucleotide triphosphate hydrolases"/>
    <property type="match status" value="1"/>
</dbReference>
<dbReference type="PROSITE" id="PS50893">
    <property type="entry name" value="ABC_TRANSPORTER_2"/>
    <property type="match status" value="1"/>
</dbReference>
<dbReference type="STRING" id="2045.KR76_25180"/>
<evidence type="ECO:0000256" key="5">
    <source>
        <dbReference type="ARBA" id="ARBA00022970"/>
    </source>
</evidence>
<dbReference type="HOGENOM" id="CLU_000604_1_2_11"/>
<comment type="similarity">
    <text evidence="1">Belongs to the ABC transporter superfamily.</text>
</comment>
<gene>
    <name evidence="8" type="ORF">F9L07_12980</name>
    <name evidence="7" type="ORF">KR76_25180</name>
</gene>
<evidence type="ECO:0000313" key="7">
    <source>
        <dbReference type="EMBL" id="AIY19247.1"/>
    </source>
</evidence>
<dbReference type="SUPFAM" id="SSF52540">
    <property type="entry name" value="P-loop containing nucleoside triphosphate hydrolases"/>
    <property type="match status" value="1"/>
</dbReference>
<dbReference type="EMBL" id="CP009896">
    <property type="protein sequence ID" value="AIY19247.1"/>
    <property type="molecule type" value="Genomic_DNA"/>
</dbReference>
<dbReference type="Proteomes" id="UP000030300">
    <property type="component" value="Chromosome"/>
</dbReference>
<dbReference type="InterPro" id="IPR027417">
    <property type="entry name" value="P-loop_NTPase"/>
</dbReference>
<evidence type="ECO:0000256" key="2">
    <source>
        <dbReference type="ARBA" id="ARBA00022448"/>
    </source>
</evidence>
<dbReference type="PANTHER" id="PTHR43820">
    <property type="entry name" value="HIGH-AFFINITY BRANCHED-CHAIN AMINO ACID TRANSPORT ATP-BINDING PROTEIN LIVF"/>
    <property type="match status" value="1"/>
</dbReference>
<proteinExistence type="inferred from homology"/>
<sequence>MSTSSTTENELLLEVRGLGTGYGDLRVVWDVSFDVRAGEITVLLGRNGAGKTTTIRAISGLNKVVAGDVRYRGESLAKVPAHQRVRQGIAYVQEGKRVFHSQTIEQNLLLGGYTRKLKRAELRSEAERIYELFPILAEKRALPASSMSGGQQQMLAIGQALMSQPRLLMLDEPSGGLAPVIVNEVMERVHQLKETGIGILLVEQAVEASFAIADHVTVLDMGRTMLSSPASEVSDMSLLQDAYFGKTGS</sequence>
<dbReference type="PANTHER" id="PTHR43820:SF3">
    <property type="entry name" value="BRANCHED-CHAIN AMINO ACID TRANSPORT SYSTEM,ATP-BINDING PROTEIN"/>
    <property type="match status" value="1"/>
</dbReference>
<dbReference type="CDD" id="cd03224">
    <property type="entry name" value="ABC_TM1139_LivF_branched"/>
    <property type="match status" value="1"/>
</dbReference>
<accession>A0A0A1DRJ1</accession>
<dbReference type="KEGG" id="psim:KR76_25180"/>
<dbReference type="AlphaFoldDB" id="A0A0A1DRJ1"/>
<dbReference type="GO" id="GO:0015658">
    <property type="term" value="F:branched-chain amino acid transmembrane transporter activity"/>
    <property type="evidence" value="ECO:0007669"/>
    <property type="project" value="TreeGrafter"/>
</dbReference>
<keyword evidence="3" id="KW-0547">Nucleotide-binding</keyword>
<dbReference type="PROSITE" id="PS00211">
    <property type="entry name" value="ABC_TRANSPORTER_1"/>
    <property type="match status" value="1"/>
</dbReference>
<evidence type="ECO:0000313" key="9">
    <source>
        <dbReference type="Proteomes" id="UP000030300"/>
    </source>
</evidence>
<keyword evidence="5" id="KW-0029">Amino-acid transport</keyword>
<keyword evidence="4 7" id="KW-0067">ATP-binding</keyword>
<dbReference type="Proteomes" id="UP000449906">
    <property type="component" value="Unassembled WGS sequence"/>
</dbReference>
<keyword evidence="9" id="KW-1185">Reference proteome</keyword>
<evidence type="ECO:0000256" key="1">
    <source>
        <dbReference type="ARBA" id="ARBA00005417"/>
    </source>
</evidence>
<dbReference type="Pfam" id="PF00005">
    <property type="entry name" value="ABC_tran"/>
    <property type="match status" value="1"/>
</dbReference>
<organism evidence="7 9">
    <name type="scientific">Nocardioides simplex</name>
    <name type="common">Arthrobacter simplex</name>
    <dbReference type="NCBI Taxonomy" id="2045"/>
    <lineage>
        <taxon>Bacteria</taxon>
        <taxon>Bacillati</taxon>
        <taxon>Actinomycetota</taxon>
        <taxon>Actinomycetes</taxon>
        <taxon>Propionibacteriales</taxon>
        <taxon>Nocardioidaceae</taxon>
        <taxon>Pimelobacter</taxon>
    </lineage>
</organism>
<dbReference type="InterPro" id="IPR017871">
    <property type="entry name" value="ABC_transporter-like_CS"/>
</dbReference>
<evidence type="ECO:0000313" key="10">
    <source>
        <dbReference type="Proteomes" id="UP000449906"/>
    </source>
</evidence>
<dbReference type="EMBL" id="WBVM01000001">
    <property type="protein sequence ID" value="KAB2812654.1"/>
    <property type="molecule type" value="Genomic_DNA"/>
</dbReference>
<dbReference type="GeneID" id="96612049"/>
<dbReference type="OrthoDB" id="9776369at2"/>
<dbReference type="RefSeq" id="WP_038682260.1">
    <property type="nucleotide sequence ID" value="NZ_BJMC01000024.1"/>
</dbReference>
<reference evidence="7 9" key="1">
    <citation type="journal article" date="2015" name="Genome Announc.">
        <title>Complete Genome Sequence of Steroid-Transforming Nocardioides simplex VKM Ac-2033D.</title>
        <authorList>
            <person name="Shtratnikova V.Y."/>
            <person name="Schelkunov M.I."/>
            <person name="Pekov Y.A."/>
            <person name="Fokina V.V."/>
            <person name="Logacheva M.D."/>
            <person name="Sokolov S.L."/>
            <person name="Bragin E.Y."/>
            <person name="Ashapkin V.V."/>
            <person name="Donova M.V."/>
        </authorList>
    </citation>
    <scope>NUCLEOTIDE SEQUENCE [LARGE SCALE GENOMIC DNA]</scope>
    <source>
        <strain evidence="7 9">VKM Ac-2033D</strain>
    </source>
</reference>
<dbReference type="GO" id="GO:0015807">
    <property type="term" value="P:L-amino acid transport"/>
    <property type="evidence" value="ECO:0007669"/>
    <property type="project" value="TreeGrafter"/>
</dbReference>
<dbReference type="GO" id="GO:0005524">
    <property type="term" value="F:ATP binding"/>
    <property type="evidence" value="ECO:0007669"/>
    <property type="project" value="UniProtKB-KW"/>
</dbReference>
<reference evidence="8 10" key="2">
    <citation type="submission" date="2019-09" db="EMBL/GenBank/DDBJ databases">
        <title>Pimelobacter sp. isolated from Paulinella.</title>
        <authorList>
            <person name="Jeong S.E."/>
        </authorList>
    </citation>
    <scope>NUCLEOTIDE SEQUENCE [LARGE SCALE GENOMIC DNA]</scope>
    <source>
        <strain evidence="8 10">Pch-N</strain>
    </source>
</reference>
<evidence type="ECO:0000313" key="8">
    <source>
        <dbReference type="EMBL" id="KAB2812654.1"/>
    </source>
</evidence>
<dbReference type="SMART" id="SM00382">
    <property type="entry name" value="AAA"/>
    <property type="match status" value="1"/>
</dbReference>
<dbReference type="InterPro" id="IPR003439">
    <property type="entry name" value="ABC_transporter-like_ATP-bd"/>
</dbReference>
<keyword evidence="2" id="KW-0813">Transport</keyword>